<feature type="compositionally biased region" description="Basic residues" evidence="2">
    <location>
        <begin position="101"/>
        <end position="116"/>
    </location>
</feature>
<dbReference type="InterPro" id="IPR013087">
    <property type="entry name" value="Znf_C2H2_type"/>
</dbReference>
<feature type="region of interest" description="Disordered" evidence="2">
    <location>
        <begin position="86"/>
        <end position="118"/>
    </location>
</feature>
<keyword evidence="1" id="KW-0862">Zinc</keyword>
<comment type="caution">
    <text evidence="4">The sequence shown here is derived from an EMBL/GenBank/DDBJ whole genome shotgun (WGS) entry which is preliminary data.</text>
</comment>
<dbReference type="EMBL" id="JBBPFD010000227">
    <property type="protein sequence ID" value="KAK7879628.1"/>
    <property type="molecule type" value="Genomic_DNA"/>
</dbReference>
<dbReference type="SUPFAM" id="SSF57667">
    <property type="entry name" value="beta-beta-alpha zinc fingers"/>
    <property type="match status" value="1"/>
</dbReference>
<evidence type="ECO:0000313" key="4">
    <source>
        <dbReference type="EMBL" id="KAK7879628.1"/>
    </source>
</evidence>
<evidence type="ECO:0000256" key="2">
    <source>
        <dbReference type="SAM" id="MobiDB-lite"/>
    </source>
</evidence>
<dbReference type="Proteomes" id="UP001460270">
    <property type="component" value="Unassembled WGS sequence"/>
</dbReference>
<protein>
    <recommendedName>
        <fullName evidence="3">C2H2-type domain-containing protein</fullName>
    </recommendedName>
</protein>
<keyword evidence="5" id="KW-1185">Reference proteome</keyword>
<feature type="region of interest" description="Disordered" evidence="2">
    <location>
        <begin position="1"/>
        <end position="21"/>
    </location>
</feature>
<dbReference type="Pfam" id="PF00096">
    <property type="entry name" value="zf-C2H2"/>
    <property type="match status" value="1"/>
</dbReference>
<reference evidence="5" key="1">
    <citation type="submission" date="2024-04" db="EMBL/GenBank/DDBJ databases">
        <title>Salinicola lusitanus LLJ914,a marine bacterium isolated from the Okinawa Trough.</title>
        <authorList>
            <person name="Li J."/>
        </authorList>
    </citation>
    <scope>NUCLEOTIDE SEQUENCE [LARGE SCALE GENOMIC DNA]</scope>
</reference>
<proteinExistence type="predicted"/>
<keyword evidence="1" id="KW-0479">Metal-binding</keyword>
<evidence type="ECO:0000256" key="1">
    <source>
        <dbReference type="PROSITE-ProRule" id="PRU00042"/>
    </source>
</evidence>
<name>A0AAW0MSJ8_9GOBI</name>
<dbReference type="Gene3D" id="3.30.160.60">
    <property type="entry name" value="Classic Zinc Finger"/>
    <property type="match status" value="1"/>
</dbReference>
<sequence>MSRAHLNEWSERSATEPPTAPVVCRRLGRDLELSGGSEASILRLEESSRSCSVGFRQSEKSVVSNAPASFDSNAELLTHLRTHRAQLPSWASPEPGLQSRPKARPRARPRTRPRPRPRLDRRMLQTQALLLSHLDDHALKGEEPTYQCVHCDQTFPGSTLLRIHQRSQCPAPLSVTFVAKVTVLR</sequence>
<gene>
    <name evidence="4" type="ORF">WMY93_033667</name>
</gene>
<feature type="compositionally biased region" description="Basic and acidic residues" evidence="2">
    <location>
        <begin position="1"/>
        <end position="14"/>
    </location>
</feature>
<dbReference type="AlphaFoldDB" id="A0AAW0MSJ8"/>
<accession>A0AAW0MSJ8</accession>
<organism evidence="4 5">
    <name type="scientific">Mugilogobius chulae</name>
    <name type="common">yellowstripe goby</name>
    <dbReference type="NCBI Taxonomy" id="88201"/>
    <lineage>
        <taxon>Eukaryota</taxon>
        <taxon>Metazoa</taxon>
        <taxon>Chordata</taxon>
        <taxon>Craniata</taxon>
        <taxon>Vertebrata</taxon>
        <taxon>Euteleostomi</taxon>
        <taxon>Actinopterygii</taxon>
        <taxon>Neopterygii</taxon>
        <taxon>Teleostei</taxon>
        <taxon>Neoteleostei</taxon>
        <taxon>Acanthomorphata</taxon>
        <taxon>Gobiaria</taxon>
        <taxon>Gobiiformes</taxon>
        <taxon>Gobioidei</taxon>
        <taxon>Gobiidae</taxon>
        <taxon>Gobionellinae</taxon>
        <taxon>Mugilogobius</taxon>
    </lineage>
</organism>
<dbReference type="PROSITE" id="PS50157">
    <property type="entry name" value="ZINC_FINGER_C2H2_2"/>
    <property type="match status" value="1"/>
</dbReference>
<dbReference type="InterPro" id="IPR036236">
    <property type="entry name" value="Znf_C2H2_sf"/>
</dbReference>
<evidence type="ECO:0000259" key="3">
    <source>
        <dbReference type="PROSITE" id="PS50157"/>
    </source>
</evidence>
<evidence type="ECO:0000313" key="5">
    <source>
        <dbReference type="Proteomes" id="UP001460270"/>
    </source>
</evidence>
<feature type="domain" description="C2H2-type" evidence="3">
    <location>
        <begin position="146"/>
        <end position="168"/>
    </location>
</feature>
<keyword evidence="1" id="KW-0863">Zinc-finger</keyword>
<dbReference type="GO" id="GO:0008270">
    <property type="term" value="F:zinc ion binding"/>
    <property type="evidence" value="ECO:0007669"/>
    <property type="project" value="UniProtKB-KW"/>
</dbReference>